<dbReference type="Gene3D" id="3.30.1490.70">
    <property type="match status" value="1"/>
</dbReference>
<dbReference type="SUPFAM" id="SSF50249">
    <property type="entry name" value="Nucleic acid-binding proteins"/>
    <property type="match status" value="1"/>
</dbReference>
<evidence type="ECO:0000313" key="9">
    <source>
        <dbReference type="EMBL" id="WOH39469.1"/>
    </source>
</evidence>
<gene>
    <name evidence="9" type="ORF">RI844_09635</name>
</gene>
<organism evidence="9 10">
    <name type="scientific">Thalassotalea fonticola</name>
    <dbReference type="NCBI Taxonomy" id="3065649"/>
    <lineage>
        <taxon>Bacteria</taxon>
        <taxon>Pseudomonadati</taxon>
        <taxon>Pseudomonadota</taxon>
        <taxon>Gammaproteobacteria</taxon>
        <taxon>Alteromonadales</taxon>
        <taxon>Colwelliaceae</taxon>
        <taxon>Thalassotalea</taxon>
    </lineage>
</organism>
<dbReference type="Pfam" id="PF14743">
    <property type="entry name" value="DNA_ligase_OB_2"/>
    <property type="match status" value="1"/>
</dbReference>
<keyword evidence="10" id="KW-1185">Reference proteome</keyword>
<dbReference type="PANTHER" id="PTHR47810">
    <property type="entry name" value="DNA LIGASE"/>
    <property type="match status" value="1"/>
</dbReference>
<evidence type="ECO:0000256" key="2">
    <source>
        <dbReference type="ARBA" id="ARBA00022598"/>
    </source>
</evidence>
<evidence type="ECO:0000259" key="7">
    <source>
        <dbReference type="Pfam" id="PF01068"/>
    </source>
</evidence>
<dbReference type="InterPro" id="IPR029319">
    <property type="entry name" value="DNA_ligase_OB"/>
</dbReference>
<dbReference type="Gene3D" id="2.40.50.140">
    <property type="entry name" value="Nucleic acid-binding proteins"/>
    <property type="match status" value="1"/>
</dbReference>
<evidence type="ECO:0000256" key="3">
    <source>
        <dbReference type="ARBA" id="ARBA00022705"/>
    </source>
</evidence>
<dbReference type="NCBIfam" id="NF006592">
    <property type="entry name" value="PRK09125.1"/>
    <property type="match status" value="1"/>
</dbReference>
<evidence type="ECO:0000256" key="6">
    <source>
        <dbReference type="ARBA" id="ARBA00034003"/>
    </source>
</evidence>
<dbReference type="CDD" id="cd08041">
    <property type="entry name" value="OBF_kDNA_ligase_like"/>
    <property type="match status" value="1"/>
</dbReference>
<keyword evidence="5" id="KW-0234">DNA repair</keyword>
<feature type="domain" description="DNA ligase OB-like" evidence="8">
    <location>
        <begin position="224"/>
        <end position="288"/>
    </location>
</feature>
<evidence type="ECO:0000256" key="1">
    <source>
        <dbReference type="ARBA" id="ARBA00001968"/>
    </source>
</evidence>
<accession>A0ABZ0GUV6</accession>
<dbReference type="RefSeq" id="WP_348398235.1">
    <property type="nucleotide sequence ID" value="NZ_CP136600.1"/>
</dbReference>
<reference evidence="9 10" key="1">
    <citation type="submission" date="2023-09" db="EMBL/GenBank/DDBJ databases">
        <authorList>
            <person name="Qi X."/>
        </authorList>
    </citation>
    <scope>NUCLEOTIDE SEQUENCE [LARGE SCALE GENOMIC DNA]</scope>
    <source>
        <strain evidence="9 10">S1-1</strain>
    </source>
</reference>
<dbReference type="PANTHER" id="PTHR47810:SF1">
    <property type="entry name" value="DNA LIGASE B"/>
    <property type="match status" value="1"/>
</dbReference>
<dbReference type="SUPFAM" id="SSF56091">
    <property type="entry name" value="DNA ligase/mRNA capping enzyme, catalytic domain"/>
    <property type="match status" value="1"/>
</dbReference>
<evidence type="ECO:0000256" key="4">
    <source>
        <dbReference type="ARBA" id="ARBA00022763"/>
    </source>
</evidence>
<evidence type="ECO:0000259" key="8">
    <source>
        <dbReference type="Pfam" id="PF14743"/>
    </source>
</evidence>
<dbReference type="EMBL" id="CP136600">
    <property type="protein sequence ID" value="WOH39469.1"/>
    <property type="molecule type" value="Genomic_DNA"/>
</dbReference>
<evidence type="ECO:0000313" key="10">
    <source>
        <dbReference type="Proteomes" id="UP001301442"/>
    </source>
</evidence>
<sequence>MKTLTITATLFFTSLLTFVVLPIYAFEHSPVRSQAPALQHSKVYSADTNINISEYYVSEKLDGVRGYWDGDKLMSRNGNVFAAPAWFTKDFPPFNLDGELWMGRGKFSEVLSVVSRDQPHIGWQKVRFMIFDLPEQQGNFANRVTAMRQLIANSNSQYLQMIQQIKISTDDRLIKLLEKIIKLGGEGLMLHRETAHYHIGKTNNLLKLKTYQDSEAQVIAHTIGKGKYQGLLGALIVRNKNGIIFKVGSGFSDKERAMPPPIGSIITYKYWGVTSKGKPRFASFLRMRKSL</sequence>
<dbReference type="InterPro" id="IPR012340">
    <property type="entry name" value="NA-bd_OB-fold"/>
</dbReference>
<keyword evidence="3" id="KW-0235">DNA replication</keyword>
<proteinExistence type="predicted"/>
<dbReference type="Gene3D" id="3.30.470.30">
    <property type="entry name" value="DNA ligase/mRNA capping enzyme"/>
    <property type="match status" value="1"/>
</dbReference>
<dbReference type="EC" id="6.5.1.1" evidence="9"/>
<dbReference type="CDD" id="cd07896">
    <property type="entry name" value="Adenylation_kDNA_ligase_like"/>
    <property type="match status" value="1"/>
</dbReference>
<evidence type="ECO:0000256" key="5">
    <source>
        <dbReference type="ARBA" id="ARBA00023204"/>
    </source>
</evidence>
<dbReference type="GO" id="GO:0003910">
    <property type="term" value="F:DNA ligase (ATP) activity"/>
    <property type="evidence" value="ECO:0007669"/>
    <property type="project" value="UniProtKB-EC"/>
</dbReference>
<keyword evidence="2 9" id="KW-0436">Ligase</keyword>
<dbReference type="InterPro" id="IPR050326">
    <property type="entry name" value="NAD_dep_DNA_ligaseB"/>
</dbReference>
<keyword evidence="4" id="KW-0227">DNA damage</keyword>
<comment type="catalytic activity">
    <reaction evidence="6">
        <text>ATP + (deoxyribonucleotide)n-3'-hydroxyl + 5'-phospho-(deoxyribonucleotide)m = (deoxyribonucleotide)n+m + AMP + diphosphate.</text>
        <dbReference type="EC" id="6.5.1.1"/>
    </reaction>
</comment>
<protein>
    <submittedName>
        <fullName evidence="9">DNA ligase</fullName>
        <ecNumber evidence="9">6.5.1.1</ecNumber>
    </submittedName>
</protein>
<name>A0ABZ0GUV6_9GAMM</name>
<comment type="cofactor">
    <cofactor evidence="1">
        <name>a divalent metal cation</name>
        <dbReference type="ChEBI" id="CHEBI:60240"/>
    </cofactor>
</comment>
<feature type="domain" description="ATP-dependent DNA ligase family profile" evidence="7">
    <location>
        <begin position="54"/>
        <end position="209"/>
    </location>
</feature>
<dbReference type="Pfam" id="PF01068">
    <property type="entry name" value="DNA_ligase_A_M"/>
    <property type="match status" value="1"/>
</dbReference>
<dbReference type="InterPro" id="IPR012310">
    <property type="entry name" value="DNA_ligase_ATP-dep_cent"/>
</dbReference>
<dbReference type="Proteomes" id="UP001301442">
    <property type="component" value="Chromosome"/>
</dbReference>